<name>A0ABD1RK91_9LAMI</name>
<evidence type="ECO:0000313" key="2">
    <source>
        <dbReference type="Proteomes" id="UP001604277"/>
    </source>
</evidence>
<dbReference type="AlphaFoldDB" id="A0ABD1RK91"/>
<keyword evidence="2" id="KW-1185">Reference proteome</keyword>
<accession>A0ABD1RK91</accession>
<organism evidence="1 2">
    <name type="scientific">Forsythia ovata</name>
    <dbReference type="NCBI Taxonomy" id="205694"/>
    <lineage>
        <taxon>Eukaryota</taxon>
        <taxon>Viridiplantae</taxon>
        <taxon>Streptophyta</taxon>
        <taxon>Embryophyta</taxon>
        <taxon>Tracheophyta</taxon>
        <taxon>Spermatophyta</taxon>
        <taxon>Magnoliopsida</taxon>
        <taxon>eudicotyledons</taxon>
        <taxon>Gunneridae</taxon>
        <taxon>Pentapetalae</taxon>
        <taxon>asterids</taxon>
        <taxon>lamiids</taxon>
        <taxon>Lamiales</taxon>
        <taxon>Oleaceae</taxon>
        <taxon>Forsythieae</taxon>
        <taxon>Forsythia</taxon>
    </lineage>
</organism>
<gene>
    <name evidence="1" type="ORF">Fot_41858</name>
</gene>
<proteinExistence type="predicted"/>
<dbReference type="Proteomes" id="UP001604277">
    <property type="component" value="Unassembled WGS sequence"/>
</dbReference>
<dbReference type="EMBL" id="JBFOLJ010000012">
    <property type="protein sequence ID" value="KAL2488566.1"/>
    <property type="molecule type" value="Genomic_DNA"/>
</dbReference>
<reference evidence="2" key="1">
    <citation type="submission" date="2024-07" db="EMBL/GenBank/DDBJ databases">
        <title>Two chromosome-level genome assemblies of Korean endemic species Abeliophyllum distichum and Forsythia ovata (Oleaceae).</title>
        <authorList>
            <person name="Jang H."/>
        </authorList>
    </citation>
    <scope>NUCLEOTIDE SEQUENCE [LARGE SCALE GENOMIC DNA]</scope>
</reference>
<comment type="caution">
    <text evidence="1">The sequence shown here is derived from an EMBL/GenBank/DDBJ whole genome shotgun (WGS) entry which is preliminary data.</text>
</comment>
<sequence>MDFDTSTATTMPAVVDPALVVGWLLLVIVSMRSTQQPPHRSSRISWAAVNKISIDDFSLESEHALSYQLQLNCSILIFIIDVHEHRLKMNKWLKVPPVKITSDMQLKWLIELNKRHHTPLCVTLIRREQPMNRPNAANEADDEVRDELYHNRDDFWNTAEIARDDDVVFPETNATQRPPEIIQDNEEEFPFTNDDLIASVSRSNQYPSKQPKDTPIVQIYLIVYPDRIQYPSKQPKGTPIVQIYLIVYPDRIQYSSKQPKGTPIVQIYLIVYPDRIQYPSKQPKGTPIVQIYLIVYPDRIQYPSKQPKGTPIVQIYLIVYPDRLQYPSKQPKGTPIVQIYLIVYPDRIQYPSKQTKGTPIVQIYLIVYPDRLIYISKQRKGTPVVRIYIIVYPYRIRNPSKDPKLFFHSIFTL</sequence>
<protein>
    <submittedName>
        <fullName evidence="1">Uncharacterized protein</fullName>
    </submittedName>
</protein>
<evidence type="ECO:0000313" key="1">
    <source>
        <dbReference type="EMBL" id="KAL2488566.1"/>
    </source>
</evidence>